<evidence type="ECO:0000313" key="10">
    <source>
        <dbReference type="Proteomes" id="UP000321083"/>
    </source>
</evidence>
<keyword evidence="2" id="KW-0813">Transport</keyword>
<name>A0A5C6MDJ4_9PLAN</name>
<dbReference type="InterPro" id="IPR001991">
    <property type="entry name" value="Na-dicarboxylate_symporter"/>
</dbReference>
<keyword evidence="4 8" id="KW-0812">Transmembrane</keyword>
<dbReference type="Proteomes" id="UP000321083">
    <property type="component" value="Unassembled WGS sequence"/>
</dbReference>
<evidence type="ECO:0000256" key="8">
    <source>
        <dbReference type="SAM" id="Phobius"/>
    </source>
</evidence>
<evidence type="ECO:0000256" key="4">
    <source>
        <dbReference type="ARBA" id="ARBA00022692"/>
    </source>
</evidence>
<dbReference type="InterPro" id="IPR036458">
    <property type="entry name" value="Na:dicarbo_symporter_sf"/>
</dbReference>
<feature type="transmembrane region" description="Helical" evidence="8">
    <location>
        <begin position="58"/>
        <end position="80"/>
    </location>
</feature>
<dbReference type="Pfam" id="PF00375">
    <property type="entry name" value="SDF"/>
    <property type="match status" value="1"/>
</dbReference>
<evidence type="ECO:0000256" key="3">
    <source>
        <dbReference type="ARBA" id="ARBA00022475"/>
    </source>
</evidence>
<reference evidence="9 10" key="1">
    <citation type="submission" date="2019-08" db="EMBL/GenBank/DDBJ databases">
        <title>100 year-old enigma solved: identification of Planctomyces bekefii, the type genus and species of the phylum Planctomycetes.</title>
        <authorList>
            <person name="Svetlana D.N."/>
            <person name="Overmann J."/>
        </authorList>
    </citation>
    <scope>NUCLEOTIDE SEQUENCE [LARGE SCALE GENOMIC DNA]</scope>
    <source>
        <strain evidence="9">Phe10_nw2017</strain>
    </source>
</reference>
<reference evidence="9 10" key="2">
    <citation type="submission" date="2019-08" db="EMBL/GenBank/DDBJ databases">
        <authorList>
            <person name="Henke P."/>
        </authorList>
    </citation>
    <scope>NUCLEOTIDE SEQUENCE [LARGE SCALE GENOMIC DNA]</scope>
    <source>
        <strain evidence="9">Phe10_nw2017</strain>
    </source>
</reference>
<organism evidence="9 10">
    <name type="scientific">Planctomyces bekefii</name>
    <dbReference type="NCBI Taxonomy" id="1653850"/>
    <lineage>
        <taxon>Bacteria</taxon>
        <taxon>Pseudomonadati</taxon>
        <taxon>Planctomycetota</taxon>
        <taxon>Planctomycetia</taxon>
        <taxon>Planctomycetales</taxon>
        <taxon>Planctomycetaceae</taxon>
        <taxon>Planctomyces</taxon>
    </lineage>
</organism>
<dbReference type="GO" id="GO:0005886">
    <property type="term" value="C:plasma membrane"/>
    <property type="evidence" value="ECO:0007669"/>
    <property type="project" value="UniProtKB-SubCell"/>
</dbReference>
<evidence type="ECO:0000256" key="1">
    <source>
        <dbReference type="ARBA" id="ARBA00004651"/>
    </source>
</evidence>
<dbReference type="EMBL" id="SRHE01000038">
    <property type="protein sequence ID" value="TWW12152.1"/>
    <property type="molecule type" value="Genomic_DNA"/>
</dbReference>
<evidence type="ECO:0000256" key="6">
    <source>
        <dbReference type="ARBA" id="ARBA00023136"/>
    </source>
</evidence>
<evidence type="ECO:0008006" key="11">
    <source>
        <dbReference type="Google" id="ProtNLM"/>
    </source>
</evidence>
<dbReference type="AlphaFoldDB" id="A0A5C6MDJ4"/>
<gene>
    <name evidence="9" type="ORF">E3A20_03530</name>
</gene>
<dbReference type="GO" id="GO:0015293">
    <property type="term" value="F:symporter activity"/>
    <property type="evidence" value="ECO:0007669"/>
    <property type="project" value="UniProtKB-KW"/>
</dbReference>
<keyword evidence="10" id="KW-1185">Reference proteome</keyword>
<evidence type="ECO:0000256" key="5">
    <source>
        <dbReference type="ARBA" id="ARBA00022989"/>
    </source>
</evidence>
<feature type="compositionally biased region" description="Polar residues" evidence="7">
    <location>
        <begin position="185"/>
        <end position="197"/>
    </location>
</feature>
<dbReference type="Gene3D" id="1.10.3860.10">
    <property type="entry name" value="Sodium:dicarboxylate symporter"/>
    <property type="match status" value="1"/>
</dbReference>
<dbReference type="PANTHER" id="PTHR42865:SF7">
    <property type="entry name" value="PROTON_GLUTAMATE-ASPARTATE SYMPORTER"/>
    <property type="match status" value="1"/>
</dbReference>
<sequence>MSVAESAERSGGGHLRILVGLAAGILLGLAAHSLQGPDGKPGEIVTTAISIAEPIGRFFLRLMQMVVLPLVFSALFLAVVDVGDLRRLGRIGLTTLFFTGRLSIRAKSDPSERCEPQNLPVFPLVLPRYTSGQAAVSARPKSRIHGGSGDENRCIVYTVRCHCRRHCDAVPAASRADRRCPGTAVPQTCNSRSGRLS</sequence>
<dbReference type="GO" id="GO:0006835">
    <property type="term" value="P:dicarboxylic acid transport"/>
    <property type="evidence" value="ECO:0007669"/>
    <property type="project" value="TreeGrafter"/>
</dbReference>
<feature type="transmembrane region" description="Helical" evidence="8">
    <location>
        <begin position="15"/>
        <end position="34"/>
    </location>
</feature>
<keyword evidence="5 8" id="KW-1133">Transmembrane helix</keyword>
<proteinExistence type="predicted"/>
<evidence type="ECO:0000256" key="7">
    <source>
        <dbReference type="SAM" id="MobiDB-lite"/>
    </source>
</evidence>
<dbReference type="SUPFAM" id="SSF118215">
    <property type="entry name" value="Proton glutamate symport protein"/>
    <property type="match status" value="1"/>
</dbReference>
<comment type="subcellular location">
    <subcellularLocation>
        <location evidence="1">Cell membrane</location>
        <topology evidence="1">Multi-pass membrane protein</topology>
    </subcellularLocation>
</comment>
<dbReference type="PANTHER" id="PTHR42865">
    <property type="entry name" value="PROTON/GLUTAMATE-ASPARTATE SYMPORTER"/>
    <property type="match status" value="1"/>
</dbReference>
<evidence type="ECO:0000256" key="2">
    <source>
        <dbReference type="ARBA" id="ARBA00022448"/>
    </source>
</evidence>
<keyword evidence="3" id="KW-1003">Cell membrane</keyword>
<protein>
    <recommendedName>
        <fullName evidence="11">Dicarboxylate/amino acid:cation symporter</fullName>
    </recommendedName>
</protein>
<comment type="caution">
    <text evidence="9">The sequence shown here is derived from an EMBL/GenBank/DDBJ whole genome shotgun (WGS) entry which is preliminary data.</text>
</comment>
<feature type="region of interest" description="Disordered" evidence="7">
    <location>
        <begin position="178"/>
        <end position="197"/>
    </location>
</feature>
<accession>A0A5C6MDJ4</accession>
<evidence type="ECO:0000313" key="9">
    <source>
        <dbReference type="EMBL" id="TWW12152.1"/>
    </source>
</evidence>
<keyword evidence="6 8" id="KW-0472">Membrane</keyword>